<dbReference type="InParanoid" id="A0A067RAJ1"/>
<evidence type="ECO:0000313" key="2">
    <source>
        <dbReference type="Proteomes" id="UP000027135"/>
    </source>
</evidence>
<keyword evidence="2" id="KW-1185">Reference proteome</keyword>
<reference evidence="1 2" key="1">
    <citation type="journal article" date="2014" name="Nat. Commun.">
        <title>Molecular traces of alternative social organization in a termite genome.</title>
        <authorList>
            <person name="Terrapon N."/>
            <person name="Li C."/>
            <person name="Robertson H.M."/>
            <person name="Ji L."/>
            <person name="Meng X."/>
            <person name="Booth W."/>
            <person name="Chen Z."/>
            <person name="Childers C.P."/>
            <person name="Glastad K.M."/>
            <person name="Gokhale K."/>
            <person name="Gowin J."/>
            <person name="Gronenberg W."/>
            <person name="Hermansen R.A."/>
            <person name="Hu H."/>
            <person name="Hunt B.G."/>
            <person name="Huylmans A.K."/>
            <person name="Khalil S.M."/>
            <person name="Mitchell R.D."/>
            <person name="Munoz-Torres M.C."/>
            <person name="Mustard J.A."/>
            <person name="Pan H."/>
            <person name="Reese J.T."/>
            <person name="Scharf M.E."/>
            <person name="Sun F."/>
            <person name="Vogel H."/>
            <person name="Xiao J."/>
            <person name="Yang W."/>
            <person name="Yang Z."/>
            <person name="Yang Z."/>
            <person name="Zhou J."/>
            <person name="Zhu J."/>
            <person name="Brent C.S."/>
            <person name="Elsik C.G."/>
            <person name="Goodisman M.A."/>
            <person name="Liberles D.A."/>
            <person name="Roe R.M."/>
            <person name="Vargo E.L."/>
            <person name="Vilcinskas A."/>
            <person name="Wang J."/>
            <person name="Bornberg-Bauer E."/>
            <person name="Korb J."/>
            <person name="Zhang G."/>
            <person name="Liebig J."/>
        </authorList>
    </citation>
    <scope>NUCLEOTIDE SEQUENCE [LARGE SCALE GENOMIC DNA]</scope>
    <source>
        <tissue evidence="1">Whole organism</tissue>
    </source>
</reference>
<evidence type="ECO:0000313" key="1">
    <source>
        <dbReference type="EMBL" id="KDR20679.1"/>
    </source>
</evidence>
<organism evidence="1 2">
    <name type="scientific">Zootermopsis nevadensis</name>
    <name type="common">Dampwood termite</name>
    <dbReference type="NCBI Taxonomy" id="136037"/>
    <lineage>
        <taxon>Eukaryota</taxon>
        <taxon>Metazoa</taxon>
        <taxon>Ecdysozoa</taxon>
        <taxon>Arthropoda</taxon>
        <taxon>Hexapoda</taxon>
        <taxon>Insecta</taxon>
        <taxon>Pterygota</taxon>
        <taxon>Neoptera</taxon>
        <taxon>Polyneoptera</taxon>
        <taxon>Dictyoptera</taxon>
        <taxon>Blattodea</taxon>
        <taxon>Blattoidea</taxon>
        <taxon>Termitoidae</taxon>
        <taxon>Termopsidae</taxon>
        <taxon>Zootermopsis</taxon>
    </lineage>
</organism>
<dbReference type="AlphaFoldDB" id="A0A067RAJ1"/>
<name>A0A067RAJ1_ZOONE</name>
<sequence>MSNAARGKNANSTNCTKILRYDEYDFIVCCHAIQRRYETSKPCEMPAIVIQKLRVLLTAFNTE</sequence>
<accession>A0A067RAJ1</accession>
<gene>
    <name evidence="1" type="ORF">L798_05179</name>
</gene>
<dbReference type="EMBL" id="KK852593">
    <property type="protein sequence ID" value="KDR20679.1"/>
    <property type="molecule type" value="Genomic_DNA"/>
</dbReference>
<protein>
    <submittedName>
        <fullName evidence="1">Uncharacterized protein</fullName>
    </submittedName>
</protein>
<dbReference type="Proteomes" id="UP000027135">
    <property type="component" value="Unassembled WGS sequence"/>
</dbReference>
<proteinExistence type="predicted"/>